<protein>
    <submittedName>
        <fullName evidence="1">ACT domain-containing protein</fullName>
    </submittedName>
</protein>
<dbReference type="Proteomes" id="UP001207687">
    <property type="component" value="Unassembled WGS sequence"/>
</dbReference>
<dbReference type="GO" id="GO:0003677">
    <property type="term" value="F:DNA binding"/>
    <property type="evidence" value="ECO:0007669"/>
    <property type="project" value="InterPro"/>
</dbReference>
<dbReference type="SUPFAM" id="SSF47413">
    <property type="entry name" value="lambda repressor-like DNA-binding domains"/>
    <property type="match status" value="1"/>
</dbReference>
<reference evidence="1" key="1">
    <citation type="submission" date="2023-08" db="EMBL/GenBank/DDBJ databases">
        <title>Genomic analyses of the natural microbiome of Caenorhabditis elegans.</title>
        <authorList>
            <person name="Samuel B."/>
        </authorList>
    </citation>
    <scope>NUCLEOTIDE SEQUENCE</scope>
    <source>
        <strain evidence="1">BIGb0220</strain>
    </source>
</reference>
<sequence length="72" mass="8042">MAKVKTPLDELIIESGLRMKVVASRFGLSRSGFYKKRQSPKNLTADEMTKIANIINVDETVVFEAVLKTKVS</sequence>
<dbReference type="EMBL" id="JAOQNN010000002">
    <property type="protein sequence ID" value="MCW2281481.1"/>
    <property type="molecule type" value="Genomic_DNA"/>
</dbReference>
<comment type="caution">
    <text evidence="1">The sequence shown here is derived from an EMBL/GenBank/DDBJ whole genome shotgun (WGS) entry which is preliminary data.</text>
</comment>
<accession>A0AAW5TNA7</accession>
<evidence type="ECO:0000313" key="1">
    <source>
        <dbReference type="EMBL" id="MCW2281481.1"/>
    </source>
</evidence>
<dbReference type="RefSeq" id="WP_242327911.1">
    <property type="nucleotide sequence ID" value="NZ_CAKOCK010000020.1"/>
</dbReference>
<evidence type="ECO:0000313" key="2">
    <source>
        <dbReference type="Proteomes" id="UP001207687"/>
    </source>
</evidence>
<dbReference type="AlphaFoldDB" id="A0AAW5TNA7"/>
<organism evidence="1 2">
    <name type="scientific">Lactococcus lactis</name>
    <dbReference type="NCBI Taxonomy" id="1358"/>
    <lineage>
        <taxon>Bacteria</taxon>
        <taxon>Bacillati</taxon>
        <taxon>Bacillota</taxon>
        <taxon>Bacilli</taxon>
        <taxon>Lactobacillales</taxon>
        <taxon>Streptococcaceae</taxon>
        <taxon>Lactococcus</taxon>
    </lineage>
</organism>
<dbReference type="InterPro" id="IPR010982">
    <property type="entry name" value="Lambda_DNA-bd_dom_sf"/>
</dbReference>
<proteinExistence type="predicted"/>
<name>A0AAW5TNA7_9LACT</name>
<gene>
    <name evidence="1" type="ORF">M2256_002003</name>
</gene>